<comment type="caution">
    <text evidence="2">The sequence shown here is derived from an EMBL/GenBank/DDBJ whole genome shotgun (WGS) entry which is preliminary data.</text>
</comment>
<dbReference type="InterPro" id="IPR035406">
    <property type="entry name" value="DUF5412"/>
</dbReference>
<evidence type="ECO:0000313" key="3">
    <source>
        <dbReference type="Proteomes" id="UP000070646"/>
    </source>
</evidence>
<gene>
    <name evidence="2" type="ORF">HMPREF3222_02715</name>
</gene>
<dbReference type="PATRIC" id="fig|1502.174.peg.2739"/>
<accession>A0A133MTK8</accession>
<reference evidence="2 3" key="1">
    <citation type="submission" date="2016-01" db="EMBL/GenBank/DDBJ databases">
        <authorList>
            <person name="Oliw E.H."/>
        </authorList>
    </citation>
    <scope>NUCLEOTIDE SEQUENCE [LARGE SCALE GENOMIC DNA]</scope>
    <source>
        <strain evidence="2 3">MJR7757A</strain>
    </source>
</reference>
<dbReference type="Proteomes" id="UP000070646">
    <property type="component" value="Unassembled WGS sequence"/>
</dbReference>
<dbReference type="Pfam" id="PF17428">
    <property type="entry name" value="DUF5412"/>
    <property type="match status" value="1"/>
</dbReference>
<sequence length="136" mass="15880">MEKRRDNKDLEYKKSKRRWGIYIILLLIFLGVSAFKISSSIKEFSDSFKDSKQSEEFLGETVSSDGKYKVEAYLVNGGATVDWSVICYLKEGQNKKEIYRDYHINEANMTWIDNDTISINGHDIELPNGKYDFRDE</sequence>
<evidence type="ECO:0000256" key="1">
    <source>
        <dbReference type="SAM" id="Phobius"/>
    </source>
</evidence>
<evidence type="ECO:0000313" key="2">
    <source>
        <dbReference type="EMBL" id="KXA07382.1"/>
    </source>
</evidence>
<proteinExistence type="predicted"/>
<dbReference type="RefSeq" id="WP_060796578.1">
    <property type="nucleotide sequence ID" value="NZ_JAENQH010000001.1"/>
</dbReference>
<dbReference type="EMBL" id="LRPU01000166">
    <property type="protein sequence ID" value="KXA07382.1"/>
    <property type="molecule type" value="Genomic_DNA"/>
</dbReference>
<protein>
    <recommendedName>
        <fullName evidence="4">DUF5412 domain-containing protein</fullName>
    </recommendedName>
</protein>
<keyword evidence="1" id="KW-0812">Transmembrane</keyword>
<feature type="transmembrane region" description="Helical" evidence="1">
    <location>
        <begin position="21"/>
        <end position="41"/>
    </location>
</feature>
<dbReference type="AlphaFoldDB" id="A0A133MTK8"/>
<keyword evidence="1" id="KW-0472">Membrane</keyword>
<name>A0A133MTK8_CLOPF</name>
<organism evidence="2 3">
    <name type="scientific">Clostridium perfringens</name>
    <dbReference type="NCBI Taxonomy" id="1502"/>
    <lineage>
        <taxon>Bacteria</taxon>
        <taxon>Bacillati</taxon>
        <taxon>Bacillota</taxon>
        <taxon>Clostridia</taxon>
        <taxon>Eubacteriales</taxon>
        <taxon>Clostridiaceae</taxon>
        <taxon>Clostridium</taxon>
    </lineage>
</organism>
<evidence type="ECO:0008006" key="4">
    <source>
        <dbReference type="Google" id="ProtNLM"/>
    </source>
</evidence>
<keyword evidence="1" id="KW-1133">Transmembrane helix</keyword>